<comment type="caution">
    <text evidence="2">The sequence shown here is derived from an EMBL/GenBank/DDBJ whole genome shotgun (WGS) entry which is preliminary data.</text>
</comment>
<organism evidence="2 3">
    <name type="scientific">Salinimicrobium profundisediminis</name>
    <dbReference type="NCBI Taxonomy" id="2994553"/>
    <lineage>
        <taxon>Bacteria</taxon>
        <taxon>Pseudomonadati</taxon>
        <taxon>Bacteroidota</taxon>
        <taxon>Flavobacteriia</taxon>
        <taxon>Flavobacteriales</taxon>
        <taxon>Flavobacteriaceae</taxon>
        <taxon>Salinimicrobium</taxon>
    </lineage>
</organism>
<evidence type="ECO:0000313" key="3">
    <source>
        <dbReference type="Proteomes" id="UP001148482"/>
    </source>
</evidence>
<name>A0A9X3CV68_9FLAO</name>
<reference evidence="2" key="1">
    <citation type="submission" date="2022-11" db="EMBL/GenBank/DDBJ databases">
        <title>Salinimicrobium profundisediminis sp. nov., isolated from deep-sea sediment of the Mariana Trench.</title>
        <authorList>
            <person name="Fu H."/>
        </authorList>
    </citation>
    <scope>NUCLEOTIDE SEQUENCE</scope>
    <source>
        <strain evidence="2">MT39</strain>
    </source>
</reference>
<keyword evidence="3" id="KW-1185">Reference proteome</keyword>
<proteinExistence type="predicted"/>
<dbReference type="GO" id="GO:0004363">
    <property type="term" value="F:glutathione synthase activity"/>
    <property type="evidence" value="ECO:0007669"/>
    <property type="project" value="InterPro"/>
</dbReference>
<dbReference type="InterPro" id="IPR016185">
    <property type="entry name" value="PreATP-grasp_dom_sf"/>
</dbReference>
<sequence>MKICFVVNSVESEGAGTTVYMMHEAWKRNHDVYLMGVQN</sequence>
<accession>A0A9X3CV68</accession>
<dbReference type="InterPro" id="IPR004215">
    <property type="entry name" value="GSHS_N"/>
</dbReference>
<dbReference type="EMBL" id="JAPJDA010000003">
    <property type="protein sequence ID" value="MCX2837108.1"/>
    <property type="molecule type" value="Genomic_DNA"/>
</dbReference>
<dbReference type="Proteomes" id="UP001148482">
    <property type="component" value="Unassembled WGS sequence"/>
</dbReference>
<feature type="domain" description="Prokaryotic glutathione synthetase N-terminal" evidence="1">
    <location>
        <begin position="1"/>
        <end position="38"/>
    </location>
</feature>
<evidence type="ECO:0000313" key="2">
    <source>
        <dbReference type="EMBL" id="MCX2837108.1"/>
    </source>
</evidence>
<dbReference type="Gene3D" id="3.40.50.20">
    <property type="match status" value="1"/>
</dbReference>
<dbReference type="Pfam" id="PF02951">
    <property type="entry name" value="GSH-S_N"/>
    <property type="match status" value="1"/>
</dbReference>
<protein>
    <recommendedName>
        <fullName evidence="1">Prokaryotic glutathione synthetase N-terminal domain-containing protein</fullName>
    </recommendedName>
</protein>
<evidence type="ECO:0000259" key="1">
    <source>
        <dbReference type="Pfam" id="PF02951"/>
    </source>
</evidence>
<dbReference type="AlphaFoldDB" id="A0A9X3CV68"/>
<dbReference type="SUPFAM" id="SSF52440">
    <property type="entry name" value="PreATP-grasp domain"/>
    <property type="match status" value="1"/>
</dbReference>
<gene>
    <name evidence="2" type="ORF">OQ279_03005</name>
</gene>